<keyword evidence="3" id="KW-1185">Reference proteome</keyword>
<feature type="region of interest" description="Disordered" evidence="1">
    <location>
        <begin position="81"/>
        <end position="107"/>
    </location>
</feature>
<proteinExistence type="predicted"/>
<organism evidence="2">
    <name type="scientific">Rosellinia necatrix</name>
    <name type="common">White root-rot fungus</name>
    <dbReference type="NCBI Taxonomy" id="77044"/>
    <lineage>
        <taxon>Eukaryota</taxon>
        <taxon>Fungi</taxon>
        <taxon>Dikarya</taxon>
        <taxon>Ascomycota</taxon>
        <taxon>Pezizomycotina</taxon>
        <taxon>Sordariomycetes</taxon>
        <taxon>Xylariomycetidae</taxon>
        <taxon>Xylariales</taxon>
        <taxon>Xylariaceae</taxon>
        <taxon>Rosellinia</taxon>
    </lineage>
</organism>
<protein>
    <submittedName>
        <fullName evidence="2">Uncharacterized protein</fullName>
    </submittedName>
</protein>
<name>A0A1W2TLP8_ROSNE</name>
<evidence type="ECO:0000256" key="1">
    <source>
        <dbReference type="SAM" id="MobiDB-lite"/>
    </source>
</evidence>
<accession>A0A1W2TLP8</accession>
<dbReference type="EMBL" id="DF977457">
    <property type="protein sequence ID" value="GAP89248.2"/>
    <property type="molecule type" value="Genomic_DNA"/>
</dbReference>
<evidence type="ECO:0000313" key="3">
    <source>
        <dbReference type="Proteomes" id="UP000054516"/>
    </source>
</evidence>
<gene>
    <name evidence="2" type="ORF">SAMD00023353_1200270</name>
</gene>
<feature type="compositionally biased region" description="Polar residues" evidence="1">
    <location>
        <begin position="94"/>
        <end position="107"/>
    </location>
</feature>
<reference evidence="2" key="1">
    <citation type="submission" date="2016-03" db="EMBL/GenBank/DDBJ databases">
        <title>Draft genome sequence of Rosellinia necatrix.</title>
        <authorList>
            <person name="Kanematsu S."/>
        </authorList>
    </citation>
    <scope>NUCLEOTIDE SEQUENCE [LARGE SCALE GENOMIC DNA]</scope>
    <source>
        <strain evidence="2">W97</strain>
    </source>
</reference>
<dbReference type="AlphaFoldDB" id="A0A1W2TLP8"/>
<sequence length="107" mass="11051">MTMGLDEESFTTAAAAFRSGNAIYLVLERLETMAVISGLAVRPEAFLPNKAQWLAAGKVGCPVAMACRQVGGQAGGRVPKDAAGYGSPDGGCAMTSSPRTSLTEARR</sequence>
<dbReference type="Proteomes" id="UP000054516">
    <property type="component" value="Unassembled WGS sequence"/>
</dbReference>
<evidence type="ECO:0000313" key="2">
    <source>
        <dbReference type="EMBL" id="GAP89248.2"/>
    </source>
</evidence>